<evidence type="ECO:0000256" key="2">
    <source>
        <dbReference type="ARBA" id="ARBA00012865"/>
    </source>
</evidence>
<dbReference type="AlphaFoldDB" id="A0A6S6SCK2"/>
<dbReference type="InterPro" id="IPR011990">
    <property type="entry name" value="TPR-like_helical_dom_sf"/>
</dbReference>
<accession>A0A6S6SCK2</accession>
<protein>
    <recommendedName>
        <fullName evidence="2">beta-lactamase</fullName>
        <ecNumber evidence="2">3.5.2.6</ecNumber>
    </recommendedName>
</protein>
<organism evidence="5">
    <name type="scientific">uncultured Sulfurovum sp</name>
    <dbReference type="NCBI Taxonomy" id="269237"/>
    <lineage>
        <taxon>Bacteria</taxon>
        <taxon>Pseudomonadati</taxon>
        <taxon>Campylobacterota</taxon>
        <taxon>Epsilonproteobacteria</taxon>
        <taxon>Campylobacterales</taxon>
        <taxon>Sulfurovaceae</taxon>
        <taxon>Sulfurovum</taxon>
        <taxon>environmental samples</taxon>
    </lineage>
</organism>
<dbReference type="PANTHER" id="PTHR11102:SF160">
    <property type="entry name" value="ERAD-ASSOCIATED E3 UBIQUITIN-PROTEIN LIGASE COMPONENT HRD3"/>
    <property type="match status" value="1"/>
</dbReference>
<dbReference type="InterPro" id="IPR006597">
    <property type="entry name" value="Sel1-like"/>
</dbReference>
<dbReference type="EC" id="3.5.2.6" evidence="2"/>
<dbReference type="EMBL" id="CACVAZ010000009">
    <property type="protein sequence ID" value="CAA6803097.1"/>
    <property type="molecule type" value="Genomic_DNA"/>
</dbReference>
<reference evidence="5" key="1">
    <citation type="submission" date="2020-01" db="EMBL/GenBank/DDBJ databases">
        <authorList>
            <person name="Meier V. D."/>
            <person name="Meier V D."/>
        </authorList>
    </citation>
    <scope>NUCLEOTIDE SEQUENCE</scope>
    <source>
        <strain evidence="5">HLG_WM_MAG_02</strain>
    </source>
</reference>
<dbReference type="InterPro" id="IPR050767">
    <property type="entry name" value="Sel1_AlgK"/>
</dbReference>
<dbReference type="SMART" id="SM00671">
    <property type="entry name" value="SEL1"/>
    <property type="match status" value="3"/>
</dbReference>
<proteinExistence type="predicted"/>
<dbReference type="Gene3D" id="1.25.40.10">
    <property type="entry name" value="Tetratricopeptide repeat domain"/>
    <property type="match status" value="2"/>
</dbReference>
<evidence type="ECO:0000256" key="3">
    <source>
        <dbReference type="ARBA" id="ARBA00023157"/>
    </source>
</evidence>
<evidence type="ECO:0000256" key="1">
    <source>
        <dbReference type="ARBA" id="ARBA00001526"/>
    </source>
</evidence>
<name>A0A6S6SCK2_9BACT</name>
<gene>
    <name evidence="5" type="ORF">HELGO_WM28822</name>
</gene>
<keyword evidence="4" id="KW-0046">Antibiotic resistance</keyword>
<sequence length="234" mass="25957">MKNIILLLTLITTINLTANSFEYINRQGVTAENKMKQQYFYAKRAAERGNARAQFDLGLMYANGKGVAKNEALALTWFKRAADNNFIQLASTKKVLNTKVNVAKALSTVGTSQKFVFAKKAAGQGNSRAQFDLAMMYRNGEGVRKNELLAFNYFHKAARNGSVEAKFQMGLSFAQGLGVRKQTQLAKYWFKLAAKVGHSKAMAHLASLKNSNKEVHGKISKVTSLFNSITLRAF</sequence>
<comment type="catalytic activity">
    <reaction evidence="1">
        <text>a beta-lactam + H2O = a substituted beta-amino acid</text>
        <dbReference type="Rhea" id="RHEA:20401"/>
        <dbReference type="ChEBI" id="CHEBI:15377"/>
        <dbReference type="ChEBI" id="CHEBI:35627"/>
        <dbReference type="ChEBI" id="CHEBI:140347"/>
        <dbReference type="EC" id="3.5.2.6"/>
    </reaction>
</comment>
<dbReference type="PANTHER" id="PTHR11102">
    <property type="entry name" value="SEL-1-LIKE PROTEIN"/>
    <property type="match status" value="1"/>
</dbReference>
<dbReference type="GO" id="GO:0046677">
    <property type="term" value="P:response to antibiotic"/>
    <property type="evidence" value="ECO:0007669"/>
    <property type="project" value="UniProtKB-KW"/>
</dbReference>
<dbReference type="GO" id="GO:0008800">
    <property type="term" value="F:beta-lactamase activity"/>
    <property type="evidence" value="ECO:0007669"/>
    <property type="project" value="UniProtKB-EC"/>
</dbReference>
<dbReference type="SUPFAM" id="SSF81901">
    <property type="entry name" value="HCP-like"/>
    <property type="match status" value="2"/>
</dbReference>
<keyword evidence="3" id="KW-1015">Disulfide bond</keyword>
<evidence type="ECO:0000256" key="4">
    <source>
        <dbReference type="ARBA" id="ARBA00023251"/>
    </source>
</evidence>
<evidence type="ECO:0000313" key="5">
    <source>
        <dbReference type="EMBL" id="CAA6803097.1"/>
    </source>
</evidence>
<dbReference type="Pfam" id="PF08238">
    <property type="entry name" value="Sel1"/>
    <property type="match status" value="3"/>
</dbReference>